<evidence type="ECO:0000313" key="3">
    <source>
        <dbReference type="Proteomes" id="UP001207736"/>
    </source>
</evidence>
<accession>A0AAV5AR82</accession>
<dbReference type="AlphaFoldDB" id="A0AAV5AR82"/>
<proteinExistence type="predicted"/>
<dbReference type="Proteomes" id="UP001208692">
    <property type="component" value="Unassembled WGS sequence"/>
</dbReference>
<dbReference type="RefSeq" id="WP_264846523.1">
    <property type="nucleotide sequence ID" value="NZ_BPMA01000022.1"/>
</dbReference>
<evidence type="ECO:0000313" key="2">
    <source>
        <dbReference type="EMBL" id="GJM54016.1"/>
    </source>
</evidence>
<gene>
    <name evidence="1" type="ORF">RCZ15_08190</name>
    <name evidence="2" type="ORF">RCZ16_23320</name>
</gene>
<name>A0AAV5AR82_9FLAO</name>
<reference evidence="1 4" key="1">
    <citation type="submission" date="2021-11" db="EMBL/GenBank/DDBJ databases">
        <title>Draft genome sequence of Capnocytophaga sp. strain KC07075 isolated from cat oral cavity.</title>
        <authorList>
            <person name="Suzuki M."/>
            <person name="Imaoka K."/>
            <person name="Kimura M."/>
            <person name="Morikawa S."/>
            <person name="Maeda K."/>
        </authorList>
    </citation>
    <scope>NUCLEOTIDE SEQUENCE</scope>
    <source>
        <strain evidence="1">KC07075</strain>
        <strain evidence="2 4">KC07079</strain>
    </source>
</reference>
<dbReference type="EMBL" id="BQKA01000014">
    <property type="protein sequence ID" value="GJM49844.1"/>
    <property type="molecule type" value="Genomic_DNA"/>
</dbReference>
<dbReference type="EMBL" id="BQKB01000059">
    <property type="protein sequence ID" value="GJM54016.1"/>
    <property type="molecule type" value="Genomic_DNA"/>
</dbReference>
<protein>
    <submittedName>
        <fullName evidence="1">Uncharacterized protein</fullName>
    </submittedName>
</protein>
<evidence type="ECO:0000313" key="1">
    <source>
        <dbReference type="EMBL" id="GJM49844.1"/>
    </source>
</evidence>
<sequence length="103" mass="11882">MKGYIQVKYENTPIYNEFGEDVSNESVFDTGLIPCKYYNGTRNDIVEVGGGNFIQASYIITTKDMNVFGKHFALYDSRKKLICQKDCKSLQRLENIRRAKIIL</sequence>
<organism evidence="1 3">
    <name type="scientific">Capnocytophaga catalasegens</name>
    <dbReference type="NCBI Taxonomy" id="1004260"/>
    <lineage>
        <taxon>Bacteria</taxon>
        <taxon>Pseudomonadati</taxon>
        <taxon>Bacteroidota</taxon>
        <taxon>Flavobacteriia</taxon>
        <taxon>Flavobacteriales</taxon>
        <taxon>Flavobacteriaceae</taxon>
        <taxon>Capnocytophaga</taxon>
    </lineage>
</organism>
<comment type="caution">
    <text evidence="1">The sequence shown here is derived from an EMBL/GenBank/DDBJ whole genome shotgun (WGS) entry which is preliminary data.</text>
</comment>
<evidence type="ECO:0000313" key="4">
    <source>
        <dbReference type="Proteomes" id="UP001208692"/>
    </source>
</evidence>
<keyword evidence="4" id="KW-1185">Reference proteome</keyword>
<dbReference type="Proteomes" id="UP001207736">
    <property type="component" value="Unassembled WGS sequence"/>
</dbReference>